<keyword evidence="2" id="KW-1185">Reference proteome</keyword>
<dbReference type="EMBL" id="WSZM01000275">
    <property type="protein sequence ID" value="KAF4036223.1"/>
    <property type="molecule type" value="Genomic_DNA"/>
</dbReference>
<evidence type="ECO:0000313" key="1">
    <source>
        <dbReference type="EMBL" id="KAF4036223.1"/>
    </source>
</evidence>
<comment type="caution">
    <text evidence="1">The sequence shown here is derived from an EMBL/GenBank/DDBJ whole genome shotgun (WGS) entry which is preliminary data.</text>
</comment>
<evidence type="ECO:0000313" key="2">
    <source>
        <dbReference type="Proteomes" id="UP000602510"/>
    </source>
</evidence>
<reference evidence="1" key="1">
    <citation type="submission" date="2020-04" db="EMBL/GenBank/DDBJ databases">
        <title>Hybrid Assembly of Korean Phytophthora infestans isolates.</title>
        <authorList>
            <person name="Prokchorchik M."/>
            <person name="Lee Y."/>
            <person name="Seo J."/>
            <person name="Cho J.-H."/>
            <person name="Park Y.-E."/>
            <person name="Jang D.-C."/>
            <person name="Im J.-S."/>
            <person name="Choi J.-G."/>
            <person name="Park H.-J."/>
            <person name="Lee G.-B."/>
            <person name="Lee Y.-G."/>
            <person name="Hong S.-Y."/>
            <person name="Cho K."/>
            <person name="Sohn K.H."/>
        </authorList>
    </citation>
    <scope>NUCLEOTIDE SEQUENCE</scope>
    <source>
        <strain evidence="1">KR_1_A1</strain>
    </source>
</reference>
<protein>
    <submittedName>
        <fullName evidence="1">Uncharacterized protein</fullName>
    </submittedName>
</protein>
<proteinExistence type="predicted"/>
<name>A0A833SQX0_PHYIN</name>
<organism evidence="1 2">
    <name type="scientific">Phytophthora infestans</name>
    <name type="common">Potato late blight agent</name>
    <name type="synonym">Botrytis infestans</name>
    <dbReference type="NCBI Taxonomy" id="4787"/>
    <lineage>
        <taxon>Eukaryota</taxon>
        <taxon>Sar</taxon>
        <taxon>Stramenopiles</taxon>
        <taxon>Oomycota</taxon>
        <taxon>Peronosporomycetes</taxon>
        <taxon>Peronosporales</taxon>
        <taxon>Peronosporaceae</taxon>
        <taxon>Phytophthora</taxon>
    </lineage>
</organism>
<accession>A0A833SQX0</accession>
<dbReference type="Proteomes" id="UP000602510">
    <property type="component" value="Unassembled WGS sequence"/>
</dbReference>
<dbReference type="AlphaFoldDB" id="A0A833SQX0"/>
<sequence length="202" mass="22814">MKDAGLGLCISQPHSVATINKLLRVICMRAEDFIQMLSTSAGYPLYEVWCQQKQNPSPYIELTSRNGPEPILSPGEVSGVVKAVTMRTRHVLCFTKDELGLFIRNVVENSSYSREIPEIFLSKSYIQRFVVKHSVDFSSRRAQSLEVCRAKVSTVENVDRHYNNLKELLSSVADIPTSRIWNLDETGMCPQTRSSTKKVLDT</sequence>
<gene>
    <name evidence="1" type="ORF">GN244_ATG11714</name>
</gene>